<dbReference type="InterPro" id="IPR029044">
    <property type="entry name" value="Nucleotide-diphossugar_trans"/>
</dbReference>
<evidence type="ECO:0000313" key="3">
    <source>
        <dbReference type="Proteomes" id="UP000248012"/>
    </source>
</evidence>
<dbReference type="CDD" id="cd00761">
    <property type="entry name" value="Glyco_tranf_GTA_type"/>
    <property type="match status" value="1"/>
</dbReference>
<keyword evidence="2" id="KW-0808">Transferase</keyword>
<name>A0A2V4MIK4_9RHOB</name>
<dbReference type="Proteomes" id="UP000248012">
    <property type="component" value="Unassembled WGS sequence"/>
</dbReference>
<organism evidence="2 3">
    <name type="scientific">Litorivita pollutaquae</name>
    <dbReference type="NCBI Taxonomy" id="2200892"/>
    <lineage>
        <taxon>Bacteria</taxon>
        <taxon>Pseudomonadati</taxon>
        <taxon>Pseudomonadota</taxon>
        <taxon>Alphaproteobacteria</taxon>
        <taxon>Rhodobacterales</taxon>
        <taxon>Paracoccaceae</taxon>
        <taxon>Litorivita</taxon>
    </lineage>
</organism>
<gene>
    <name evidence="2" type="ORF">DI396_15570</name>
</gene>
<dbReference type="EMBL" id="QFVT01000014">
    <property type="protein sequence ID" value="PYC46415.1"/>
    <property type="molecule type" value="Genomic_DNA"/>
</dbReference>
<dbReference type="OrthoDB" id="9797391at2"/>
<comment type="caution">
    <text evidence="2">The sequence shown here is derived from an EMBL/GenBank/DDBJ whole genome shotgun (WGS) entry which is preliminary data.</text>
</comment>
<evidence type="ECO:0000313" key="2">
    <source>
        <dbReference type="EMBL" id="PYC46415.1"/>
    </source>
</evidence>
<protein>
    <submittedName>
        <fullName evidence="2">Glycosyl transferase</fullName>
    </submittedName>
</protein>
<evidence type="ECO:0000259" key="1">
    <source>
        <dbReference type="Pfam" id="PF00535"/>
    </source>
</evidence>
<dbReference type="Pfam" id="PF00535">
    <property type="entry name" value="Glycos_transf_2"/>
    <property type="match status" value="1"/>
</dbReference>
<dbReference type="Gene3D" id="3.90.550.10">
    <property type="entry name" value="Spore Coat Polysaccharide Biosynthesis Protein SpsA, Chain A"/>
    <property type="match status" value="1"/>
</dbReference>
<reference evidence="2 3" key="1">
    <citation type="submission" date="2018-05" db="EMBL/GenBank/DDBJ databases">
        <title>Oceanovita maritima gen. nov., sp. nov., a marine bacterium in the family Rhodobacteraceae isolated from surface seawater of Lundu port Xiamen, China.</title>
        <authorList>
            <person name="Hetharua B.H."/>
            <person name="Min D."/>
            <person name="Liao H."/>
            <person name="Tian Y."/>
        </authorList>
    </citation>
    <scope>NUCLEOTIDE SEQUENCE [LARGE SCALE GENOMIC DNA]</scope>
    <source>
        <strain evidence="2 3">FSX-11</strain>
    </source>
</reference>
<dbReference type="RefSeq" id="WP_110797260.1">
    <property type="nucleotide sequence ID" value="NZ_KZ826493.1"/>
</dbReference>
<accession>A0A2V4MIK4</accession>
<dbReference type="InterPro" id="IPR001173">
    <property type="entry name" value="Glyco_trans_2-like"/>
</dbReference>
<dbReference type="SUPFAM" id="SSF53448">
    <property type="entry name" value="Nucleotide-diphospho-sugar transferases"/>
    <property type="match status" value="1"/>
</dbReference>
<dbReference type="AlphaFoldDB" id="A0A2V4MIK4"/>
<sequence length="282" mass="30298">MTDSRLAVIIPANNEAGYITPCLEALLAQITCPPMVVVVSANACTDGTVTETQAQTARFAALGHTLICIDSPEGGKTAALDRAEAALVEMGQGAAPRVYLDADVICDTDLLGQVARALAADAPLYATGTLCVAPAQSRFTRLYARFWQSLPFVKGGAVGAGFFAVNASGRARWGGFPRIISDDTFVRLNFAPHERIEVPARYHWPMIEGFAALTRVRRRQDAGVTELAALYPELMGNEAKAPLTRAHLLRLAARMPFGFAAYMAVHLAVRLKPAGKDWSRGR</sequence>
<dbReference type="GO" id="GO:0016740">
    <property type="term" value="F:transferase activity"/>
    <property type="evidence" value="ECO:0007669"/>
    <property type="project" value="UniProtKB-KW"/>
</dbReference>
<feature type="domain" description="Glycosyltransferase 2-like" evidence="1">
    <location>
        <begin position="8"/>
        <end position="147"/>
    </location>
</feature>
<keyword evidence="3" id="KW-1185">Reference proteome</keyword>
<proteinExistence type="predicted"/>